<evidence type="ECO:0000256" key="2">
    <source>
        <dbReference type="SAM" id="Phobius"/>
    </source>
</evidence>
<feature type="transmembrane region" description="Helical" evidence="2">
    <location>
        <begin position="138"/>
        <end position="169"/>
    </location>
</feature>
<dbReference type="AlphaFoldDB" id="A0A7H0HED0"/>
<keyword evidence="2" id="KW-0472">Membrane</keyword>
<evidence type="ECO:0000313" key="3">
    <source>
        <dbReference type="EMBL" id="QNP58896.1"/>
    </source>
</evidence>
<accession>A0A7H0HED0</accession>
<evidence type="ECO:0000256" key="1">
    <source>
        <dbReference type="SAM" id="MobiDB-lite"/>
    </source>
</evidence>
<feature type="compositionally biased region" description="Pro residues" evidence="1">
    <location>
        <begin position="8"/>
        <end position="18"/>
    </location>
</feature>
<feature type="transmembrane region" description="Helical" evidence="2">
    <location>
        <begin position="28"/>
        <end position="48"/>
    </location>
</feature>
<dbReference type="EMBL" id="CP060790">
    <property type="protein sequence ID" value="QNP58896.1"/>
    <property type="molecule type" value="Genomic_DNA"/>
</dbReference>
<feature type="region of interest" description="Disordered" evidence="1">
    <location>
        <begin position="1"/>
        <end position="20"/>
    </location>
</feature>
<protein>
    <recommendedName>
        <fullName evidence="5">Transmembrane protein</fullName>
    </recommendedName>
</protein>
<organism evidence="3 4">
    <name type="scientific">Paenacidovorax monticola</name>
    <dbReference type="NCBI Taxonomy" id="1926868"/>
    <lineage>
        <taxon>Bacteria</taxon>
        <taxon>Pseudomonadati</taxon>
        <taxon>Pseudomonadota</taxon>
        <taxon>Betaproteobacteria</taxon>
        <taxon>Burkholderiales</taxon>
        <taxon>Comamonadaceae</taxon>
        <taxon>Paenacidovorax</taxon>
    </lineage>
</organism>
<gene>
    <name evidence="3" type="ORF">H9L24_18540</name>
</gene>
<evidence type="ECO:0008006" key="5">
    <source>
        <dbReference type="Google" id="ProtNLM"/>
    </source>
</evidence>
<keyword evidence="4" id="KW-1185">Reference proteome</keyword>
<proteinExistence type="predicted"/>
<keyword evidence="2" id="KW-1133">Transmembrane helix</keyword>
<keyword evidence="2" id="KW-0812">Transmembrane</keyword>
<name>A0A7H0HED0_9BURK</name>
<dbReference type="KEGG" id="amon:H9L24_18540"/>
<reference evidence="3 4" key="1">
    <citation type="submission" date="2020-08" db="EMBL/GenBank/DDBJ databases">
        <title>Genome sequence of Acidovorax monticola KACC 19171T.</title>
        <authorList>
            <person name="Hyun D.-W."/>
            <person name="Bae J.-W."/>
        </authorList>
    </citation>
    <scope>NUCLEOTIDE SEQUENCE [LARGE SCALE GENOMIC DNA]</scope>
    <source>
        <strain evidence="3 4">KACC 19171</strain>
    </source>
</reference>
<feature type="transmembrane region" description="Helical" evidence="2">
    <location>
        <begin position="101"/>
        <end position="118"/>
    </location>
</feature>
<dbReference type="Proteomes" id="UP000516057">
    <property type="component" value="Chromosome"/>
</dbReference>
<feature type="transmembrane region" description="Helical" evidence="2">
    <location>
        <begin position="68"/>
        <end position="89"/>
    </location>
</feature>
<evidence type="ECO:0000313" key="4">
    <source>
        <dbReference type="Proteomes" id="UP000516057"/>
    </source>
</evidence>
<sequence length="176" mass="18940">MASLFTHPPGPPAAPGQPAPSTFQRHHLLWALALASLAAAGAVLPLAWNLLDLLSGLPKLGWLQSLLGAVPVASWLLMFVWGAAVPLALMEALHRPRGLHSALRVGGWMLLALAWYAHMPQAALCEQLYHWQTACGLLRWGFSLSLGLATAAYVFLVFVLALAALELAFERNLPAR</sequence>
<dbReference type="RefSeq" id="WP_187735881.1">
    <property type="nucleotide sequence ID" value="NZ_CP060790.1"/>
</dbReference>